<evidence type="ECO:0000256" key="1">
    <source>
        <dbReference type="ARBA" id="ARBA00022705"/>
    </source>
</evidence>
<dbReference type="EMBL" id="LAZR01064477">
    <property type="protein sequence ID" value="KKK57442.1"/>
    <property type="molecule type" value="Genomic_DNA"/>
</dbReference>
<dbReference type="GO" id="GO:0006261">
    <property type="term" value="P:DNA-templated DNA replication"/>
    <property type="evidence" value="ECO:0007669"/>
    <property type="project" value="InterPro"/>
</dbReference>
<feature type="non-terminal residue" evidence="3">
    <location>
        <position position="354"/>
    </location>
</feature>
<dbReference type="InterPro" id="IPR002298">
    <property type="entry name" value="DNA_polymerase_A"/>
</dbReference>
<dbReference type="PANTHER" id="PTHR10133">
    <property type="entry name" value="DNA POLYMERASE I"/>
    <property type="match status" value="1"/>
</dbReference>
<dbReference type="Gene3D" id="1.10.150.20">
    <property type="entry name" value="5' to 3' exonuclease, C-terminal subdomain"/>
    <property type="match status" value="1"/>
</dbReference>
<keyword evidence="1" id="KW-0235">DNA replication</keyword>
<reference evidence="3" key="1">
    <citation type="journal article" date="2015" name="Nature">
        <title>Complex archaea that bridge the gap between prokaryotes and eukaryotes.</title>
        <authorList>
            <person name="Spang A."/>
            <person name="Saw J.H."/>
            <person name="Jorgensen S.L."/>
            <person name="Zaremba-Niedzwiedzka K."/>
            <person name="Martijn J."/>
            <person name="Lind A.E."/>
            <person name="van Eijk R."/>
            <person name="Schleper C."/>
            <person name="Guy L."/>
            <person name="Ettema T.J."/>
        </authorList>
    </citation>
    <scope>NUCLEOTIDE SEQUENCE</scope>
</reference>
<dbReference type="AlphaFoldDB" id="A0A0F8WKS4"/>
<dbReference type="GO" id="GO:0006302">
    <property type="term" value="P:double-strand break repair"/>
    <property type="evidence" value="ECO:0007669"/>
    <property type="project" value="TreeGrafter"/>
</dbReference>
<organism evidence="3">
    <name type="scientific">marine sediment metagenome</name>
    <dbReference type="NCBI Taxonomy" id="412755"/>
    <lineage>
        <taxon>unclassified sequences</taxon>
        <taxon>metagenomes</taxon>
        <taxon>ecological metagenomes</taxon>
    </lineage>
</organism>
<evidence type="ECO:0000259" key="2">
    <source>
        <dbReference type="SMART" id="SM00482"/>
    </source>
</evidence>
<dbReference type="InterPro" id="IPR043502">
    <property type="entry name" value="DNA/RNA_pol_sf"/>
</dbReference>
<dbReference type="GO" id="GO:0003677">
    <property type="term" value="F:DNA binding"/>
    <property type="evidence" value="ECO:0007669"/>
    <property type="project" value="InterPro"/>
</dbReference>
<feature type="domain" description="DNA-directed DNA polymerase family A palm" evidence="2">
    <location>
        <begin position="217"/>
        <end position="354"/>
    </location>
</feature>
<protein>
    <recommendedName>
        <fullName evidence="2">DNA-directed DNA polymerase family A palm domain-containing protein</fullName>
    </recommendedName>
</protein>
<dbReference type="Gene3D" id="1.20.1060.10">
    <property type="entry name" value="Taq DNA Polymerase, Chain T, domain 4"/>
    <property type="match status" value="1"/>
</dbReference>
<evidence type="ECO:0000313" key="3">
    <source>
        <dbReference type="EMBL" id="KKK57442.1"/>
    </source>
</evidence>
<dbReference type="Pfam" id="PF00476">
    <property type="entry name" value="DNA_pol_A"/>
    <property type="match status" value="1"/>
</dbReference>
<dbReference type="Gene3D" id="3.30.70.370">
    <property type="match status" value="1"/>
</dbReference>
<gene>
    <name evidence="3" type="ORF">LCGC14_3054420</name>
</gene>
<dbReference type="PANTHER" id="PTHR10133:SF27">
    <property type="entry name" value="DNA POLYMERASE NU"/>
    <property type="match status" value="1"/>
</dbReference>
<feature type="non-terminal residue" evidence="3">
    <location>
        <position position="1"/>
    </location>
</feature>
<proteinExistence type="predicted"/>
<dbReference type="InterPro" id="IPR001098">
    <property type="entry name" value="DNA-dir_DNA_pol_A_palm_dom"/>
</dbReference>
<comment type="caution">
    <text evidence="3">The sequence shown here is derived from an EMBL/GenBank/DDBJ whole genome shotgun (WGS) entry which is preliminary data.</text>
</comment>
<dbReference type="SMART" id="SM00482">
    <property type="entry name" value="POLAc"/>
    <property type="match status" value="1"/>
</dbReference>
<sequence>LKGLGLERPPTTEAWIESLPARSAYQKKLQDIKTSGQTVDRLTAWKKLTGFEGNPELNDTLDTFNRFLDVTLNIIQIARLNEHITGLQEYVDTLRQWSAFKNNRIAVAQERVKQWRRLGKNDARRLAKFLYEELNLPPRYKKGRVTTDEDALDALNAKYNLKVLELIIRMRKMKVLKSTFLDAKPCADGRMRTHYIISGTDTGRLASKDVNLQNVPHGKARSFFLPDEGCKFVGVDLSQAEARIVAYLSEDIHFMKVFEEGRDVHRKNASNIFGIAEEDVTPKQRFLGKKLVHAGNYGIGHGKFSKETGLSYGDSKKALNTYYATYPKLKIWHLKVENTLRKTRVMETPLGRRR</sequence>
<dbReference type="PRINTS" id="PR00868">
    <property type="entry name" value="DNAPOLI"/>
</dbReference>
<name>A0A0F8WKS4_9ZZZZ</name>
<accession>A0A0F8WKS4</accession>
<dbReference type="GO" id="GO:0003887">
    <property type="term" value="F:DNA-directed DNA polymerase activity"/>
    <property type="evidence" value="ECO:0007669"/>
    <property type="project" value="InterPro"/>
</dbReference>
<dbReference type="SUPFAM" id="SSF56672">
    <property type="entry name" value="DNA/RNA polymerases"/>
    <property type="match status" value="1"/>
</dbReference>